<accession>A0ABQ0W2G6</accession>
<sequence length="70" mass="8331">MGRPYIAKILNKLDFVSTDHYFNEKSDIAPKDWDRFKSILDSNIPITNSDEAIYWTNLTFKFLIDLFRNN</sequence>
<dbReference type="Proteomes" id="UP000321676">
    <property type="component" value="Unassembled WGS sequence"/>
</dbReference>
<proteinExistence type="predicted"/>
<reference evidence="1 2" key="1">
    <citation type="submission" date="2019-07" db="EMBL/GenBank/DDBJ databases">
        <title>Whole genome shotgun sequence of Sphingobacterium mizutaii NBRC 14946.</title>
        <authorList>
            <person name="Hosoyama A."/>
            <person name="Uohara A."/>
            <person name="Ohji S."/>
            <person name="Ichikawa N."/>
        </authorList>
    </citation>
    <scope>NUCLEOTIDE SEQUENCE [LARGE SCALE GENOMIC DNA]</scope>
    <source>
        <strain evidence="1 2">NBRC 14946</strain>
    </source>
</reference>
<comment type="caution">
    <text evidence="1">The sequence shown here is derived from an EMBL/GenBank/DDBJ whole genome shotgun (WGS) entry which is preliminary data.</text>
</comment>
<evidence type="ECO:0000313" key="2">
    <source>
        <dbReference type="Proteomes" id="UP000321676"/>
    </source>
</evidence>
<keyword evidence="2" id="KW-1185">Reference proteome</keyword>
<protein>
    <submittedName>
        <fullName evidence="1">Uncharacterized protein</fullName>
    </submittedName>
</protein>
<organism evidence="1 2">
    <name type="scientific">Sphingobacterium mizutaii NBRC 14946 = DSM 11724</name>
    <dbReference type="NCBI Taxonomy" id="1220576"/>
    <lineage>
        <taxon>Bacteria</taxon>
        <taxon>Pseudomonadati</taxon>
        <taxon>Bacteroidota</taxon>
        <taxon>Sphingobacteriia</taxon>
        <taxon>Sphingobacteriales</taxon>
        <taxon>Sphingobacteriaceae</taxon>
        <taxon>Sphingobacterium</taxon>
    </lineage>
</organism>
<gene>
    <name evidence="1" type="ORF">SMI01S_07070</name>
</gene>
<name>A0ABQ0W2G6_9SPHI</name>
<evidence type="ECO:0000313" key="1">
    <source>
        <dbReference type="EMBL" id="GEM67101.1"/>
    </source>
</evidence>
<dbReference type="EMBL" id="BJXH01000003">
    <property type="protein sequence ID" value="GEM67101.1"/>
    <property type="molecule type" value="Genomic_DNA"/>
</dbReference>